<keyword evidence="1" id="KW-0175">Coiled coil</keyword>
<proteinExistence type="predicted"/>
<sequence>MDPLDLLAREDEFKKLNKQLEKRTEKLMKDIEHAMQKQDIFADFSSSLTLSPMHTMKKHSCETHKPRPPSPLPPKSILKKKKPSESNNSSGKVENGTPDTGSTTNNEVEIKSMNICNCCANDKQKNIRIDGDEEFLYAFVSVSVRDNVLPKSFLKDRPTIENVCKFLSSKVKLMQEQIDRLQGMLDKKASQCEGHMRQLAELEGERMSLLSKTNNMKASTADMKAKNMVLAAKLNEKERQYKEQRNETDRLTCELKRYKIKCTSVEAKSAAQQETIDNLKQQVEITKRSEKEFRDSSRNLSASHQSAISRLEAHIKLLNTRSDRQMALIDNLRRQNVLLSTDGALKYLEKDYCDFLNQEFD</sequence>
<name>A0A2A4JK72_HELVI</name>
<evidence type="ECO:0000256" key="2">
    <source>
        <dbReference type="SAM" id="MobiDB-lite"/>
    </source>
</evidence>
<evidence type="ECO:0008006" key="4">
    <source>
        <dbReference type="Google" id="ProtNLM"/>
    </source>
</evidence>
<evidence type="ECO:0000313" key="3">
    <source>
        <dbReference type="EMBL" id="PCG71994.1"/>
    </source>
</evidence>
<feature type="coiled-coil region" evidence="1">
    <location>
        <begin position="171"/>
        <end position="289"/>
    </location>
</feature>
<protein>
    <recommendedName>
        <fullName evidence="4">Testis-expressed sequence 9 protein</fullName>
    </recommendedName>
</protein>
<feature type="coiled-coil region" evidence="1">
    <location>
        <begin position="10"/>
        <end position="37"/>
    </location>
</feature>
<feature type="region of interest" description="Disordered" evidence="2">
    <location>
        <begin position="54"/>
        <end position="105"/>
    </location>
</feature>
<gene>
    <name evidence="3" type="ORF">B5V51_1272</name>
</gene>
<dbReference type="AlphaFoldDB" id="A0A2A4JK72"/>
<dbReference type="STRING" id="7102.A0A2A4JK72"/>
<dbReference type="EMBL" id="NWSH01001242">
    <property type="protein sequence ID" value="PCG71994.1"/>
    <property type="molecule type" value="Genomic_DNA"/>
</dbReference>
<reference evidence="3" key="1">
    <citation type="submission" date="2017-09" db="EMBL/GenBank/DDBJ databases">
        <title>Contemporary evolution of a Lepidopteran species, Heliothis virescens, in response to modern agricultural practices.</title>
        <authorList>
            <person name="Fritz M.L."/>
            <person name="Deyonke A.M."/>
            <person name="Papanicolaou A."/>
            <person name="Micinski S."/>
            <person name="Westbrook J."/>
            <person name="Gould F."/>
        </authorList>
    </citation>
    <scope>NUCLEOTIDE SEQUENCE [LARGE SCALE GENOMIC DNA]</scope>
    <source>
        <strain evidence="3">HvINT-</strain>
        <tissue evidence="3">Whole body</tissue>
    </source>
</reference>
<evidence type="ECO:0000256" key="1">
    <source>
        <dbReference type="SAM" id="Coils"/>
    </source>
</evidence>
<accession>A0A2A4JK72</accession>
<organism evidence="3">
    <name type="scientific">Heliothis virescens</name>
    <name type="common">Tobacco budworm moth</name>
    <dbReference type="NCBI Taxonomy" id="7102"/>
    <lineage>
        <taxon>Eukaryota</taxon>
        <taxon>Metazoa</taxon>
        <taxon>Ecdysozoa</taxon>
        <taxon>Arthropoda</taxon>
        <taxon>Hexapoda</taxon>
        <taxon>Insecta</taxon>
        <taxon>Pterygota</taxon>
        <taxon>Neoptera</taxon>
        <taxon>Endopterygota</taxon>
        <taxon>Lepidoptera</taxon>
        <taxon>Glossata</taxon>
        <taxon>Ditrysia</taxon>
        <taxon>Noctuoidea</taxon>
        <taxon>Noctuidae</taxon>
        <taxon>Heliothinae</taxon>
        <taxon>Heliothis</taxon>
    </lineage>
</organism>
<comment type="caution">
    <text evidence="3">The sequence shown here is derived from an EMBL/GenBank/DDBJ whole genome shotgun (WGS) entry which is preliminary data.</text>
</comment>